<reference evidence="2 3" key="1">
    <citation type="submission" date="2018-06" db="EMBL/GenBank/DDBJ databases">
        <authorList>
            <consortium name="Pathogen Informatics"/>
            <person name="Doyle S."/>
        </authorList>
    </citation>
    <scope>NUCLEOTIDE SEQUENCE [LARGE SCALE GENOMIC DNA]</scope>
    <source>
        <strain evidence="2 3">NCTC11532</strain>
    </source>
</reference>
<name>A0A378LSV2_9GAMM</name>
<feature type="domain" description="RavJ-like C-terminal" evidence="1">
    <location>
        <begin position="97"/>
        <end position="192"/>
    </location>
</feature>
<dbReference type="AlphaFoldDB" id="A0A378LSV2"/>
<evidence type="ECO:0000313" key="2">
    <source>
        <dbReference type="EMBL" id="STY30125.1"/>
    </source>
</evidence>
<dbReference type="Pfam" id="PF18493">
    <property type="entry name" value="DUF5617"/>
    <property type="match status" value="1"/>
</dbReference>
<accession>A0A378LSV2</accession>
<sequence>MFFHDDISSICDFAKSLDSKKKIVCDKKEGASSKNRCLMEEKKMSHNLNSIATISEKLELLEEEVDNSSKNYGPHSSSEGVKAYSFFKCSRRSSIFPDPYTKIWNNTHGGSNTKRIKALLLDYTKENCVFGSFIGRLISGHWNRHHVQSVSKIIAKISIKNYYDSAEDIVSELKTLKPEKGGSLYQRIKYIEKKLEDQLNYDYKFFNL</sequence>
<evidence type="ECO:0000313" key="3">
    <source>
        <dbReference type="Proteomes" id="UP000255297"/>
    </source>
</evidence>
<dbReference type="InterPro" id="IPR041234">
    <property type="entry name" value="RavJ-like_C"/>
</dbReference>
<organism evidence="2 3">
    <name type="scientific">Legionella wadsworthii</name>
    <dbReference type="NCBI Taxonomy" id="28088"/>
    <lineage>
        <taxon>Bacteria</taxon>
        <taxon>Pseudomonadati</taxon>
        <taxon>Pseudomonadota</taxon>
        <taxon>Gammaproteobacteria</taxon>
        <taxon>Legionellales</taxon>
        <taxon>Legionellaceae</taxon>
        <taxon>Legionella</taxon>
    </lineage>
</organism>
<protein>
    <submittedName>
        <fullName evidence="2">Dot/Icm secretion system substrate</fullName>
    </submittedName>
</protein>
<keyword evidence="3" id="KW-1185">Reference proteome</keyword>
<evidence type="ECO:0000259" key="1">
    <source>
        <dbReference type="Pfam" id="PF18493"/>
    </source>
</evidence>
<dbReference type="Proteomes" id="UP000255297">
    <property type="component" value="Unassembled WGS sequence"/>
</dbReference>
<proteinExistence type="predicted"/>
<gene>
    <name evidence="2" type="primary">WipB</name>
    <name evidence="2" type="ORF">NCTC11532_02250</name>
</gene>
<dbReference type="STRING" id="1122170.GCA_000701265_00237"/>
<dbReference type="EMBL" id="UGPB01000001">
    <property type="protein sequence ID" value="STY30125.1"/>
    <property type="molecule type" value="Genomic_DNA"/>
</dbReference>